<comment type="caution">
    <text evidence="1">The sequence shown here is derived from an EMBL/GenBank/DDBJ whole genome shotgun (WGS) entry which is preliminary data.</text>
</comment>
<reference evidence="1" key="1">
    <citation type="submission" date="2021-11" db="EMBL/GenBank/DDBJ databases">
        <title>Legionella maioricencis sp. nov., a new species isolated from hot water samples in Mallorca.</title>
        <authorList>
            <person name="Crespi S."/>
            <person name="Drasar V."/>
            <person name="Salva-Serra F."/>
            <person name="Jaen-Luchoro D."/>
            <person name="Pineiro-Iglesias B."/>
            <person name="Aliaga F."/>
            <person name="Fernandez-Juarez V."/>
            <person name="Coll G."/>
            <person name="Moore E.R.B."/>
            <person name="Bennasar-Figueras A."/>
        </authorList>
    </citation>
    <scope>NUCLEOTIDE SEQUENCE</scope>
    <source>
        <strain evidence="1">HCPI-6</strain>
    </source>
</reference>
<name>A0A9X2IA38_9GAMM</name>
<keyword evidence="2" id="KW-1185">Reference proteome</keyword>
<evidence type="ECO:0000313" key="2">
    <source>
        <dbReference type="Proteomes" id="UP001139721"/>
    </source>
</evidence>
<dbReference type="AlphaFoldDB" id="A0A9X2IA38"/>
<organism evidence="1 2">
    <name type="scientific">Legionella maioricensis</name>
    <dbReference type="NCBI Taxonomy" id="2896528"/>
    <lineage>
        <taxon>Bacteria</taxon>
        <taxon>Pseudomonadati</taxon>
        <taxon>Pseudomonadota</taxon>
        <taxon>Gammaproteobacteria</taxon>
        <taxon>Legionellales</taxon>
        <taxon>Legionellaceae</taxon>
        <taxon>Legionella</taxon>
    </lineage>
</organism>
<proteinExistence type="predicted"/>
<sequence length="221" mass="25931">MRNRINRRTDNLASVSKDKALEDEHNTSGIFFMYSFFDKETHNNHKIKIDKVNRWRYETSNELVPENRYMFAVGKNGALYLGNPTVHSQFKAGKQVQSAGWIEYQWDNEEQQAKILIDNCSGHYTPTLSQFIQTLYGLHQAKFLPDHLEIRLSKFTLFDYENMSPFWNEIIKEAKLETTEVLSLTYSEQDDGFVFMRSSGETAKMDKKDIFPEKTDLRMEA</sequence>
<accession>A0A9X2IA38</accession>
<evidence type="ECO:0000313" key="1">
    <source>
        <dbReference type="EMBL" id="MCL9683390.1"/>
    </source>
</evidence>
<dbReference type="EMBL" id="JAJKBJ010000003">
    <property type="protein sequence ID" value="MCL9683390.1"/>
    <property type="molecule type" value="Genomic_DNA"/>
</dbReference>
<dbReference type="RefSeq" id="WP_250419277.1">
    <property type="nucleotide sequence ID" value="NZ_JAJKBJ010000003.1"/>
</dbReference>
<dbReference type="Proteomes" id="UP001139721">
    <property type="component" value="Unassembled WGS sequence"/>
</dbReference>
<protein>
    <submittedName>
        <fullName evidence="1">Uncharacterized protein</fullName>
    </submittedName>
</protein>
<gene>
    <name evidence="1" type="ORF">LOX96_04740</name>
</gene>